<dbReference type="GO" id="GO:0051225">
    <property type="term" value="P:spindle assembly"/>
    <property type="evidence" value="ECO:0007669"/>
    <property type="project" value="InterPro"/>
</dbReference>
<dbReference type="GO" id="GO:0070652">
    <property type="term" value="C:HAUS complex"/>
    <property type="evidence" value="ECO:0007669"/>
    <property type="project" value="InterPro"/>
</dbReference>
<dbReference type="Proteomes" id="UP001295444">
    <property type="component" value="Chromosome 10"/>
</dbReference>
<name>A0AAD1T354_PELCU</name>
<sequence>MALCRRLKCLFIFSDLSSERSQDICRRAMLLHAFKEKKDIEIDFFNSSFFPLLVRNTHLQNVSRSSQRPVHFGPADGGEENNFHLESGVLKEVRETCNGRFAFLRSVHGDALRNSILDREHALDEAHEVWKSESQKVWCTRAPNHVLAALKHYAVETTNDLRKLQKSSARPTLVVHVSIPNNEDDDDDDEVNDDDVQAVKDFLKGCQQTRQENLPSFQRLLQEGWEDCARVTSDLHLVQHRIENLSESLSSVIQEIHKHLSEGGEITALTRTAFDTELRAVLLRGYRDGLLGECRELQETVIEKKNEANVVQNKKREVEEQSQLLEKKQAYLQSLIKENSNARAHIKRMHQEVRLFIQNKLCPFPQQLVHETERLRDYISKELKHFSAIFLPSFQRVSVEGGNQVPLHELSINRLSNMRGPYYGVYKGLYNSMGLSLYRAPECLLNVVADLKKNLFFMHTQLATRNKAIQNLQQLSNDRQNSDSEALLKMLAEHYGQQTNELLPKLQFLIYQCRESQEYGKDVQAAITDWWEQPAQQCLPWEQRGGLTLQQWRDRWTVAVTALQRASGGRS</sequence>
<dbReference type="PANTHER" id="PTHR28588">
    <property type="entry name" value="HAUS AUGMIN-LIKE COMPLEX SUBUNIT 5"/>
    <property type="match status" value="1"/>
</dbReference>
<proteinExistence type="predicted"/>
<gene>
    <name evidence="2" type="ORF">PECUL_23A011910</name>
</gene>
<evidence type="ECO:0000256" key="1">
    <source>
        <dbReference type="SAM" id="Coils"/>
    </source>
</evidence>
<dbReference type="GO" id="GO:0007098">
    <property type="term" value="P:centrosome cycle"/>
    <property type="evidence" value="ECO:0007669"/>
    <property type="project" value="TreeGrafter"/>
</dbReference>
<dbReference type="InterPro" id="IPR029131">
    <property type="entry name" value="HAUS5"/>
</dbReference>
<reference evidence="2" key="1">
    <citation type="submission" date="2022-03" db="EMBL/GenBank/DDBJ databases">
        <authorList>
            <person name="Alioto T."/>
            <person name="Alioto T."/>
            <person name="Gomez Garrido J."/>
        </authorList>
    </citation>
    <scope>NUCLEOTIDE SEQUENCE</scope>
</reference>
<accession>A0AAD1T354</accession>
<dbReference type="Pfam" id="PF14817">
    <property type="entry name" value="HAUS5"/>
    <property type="match status" value="1"/>
</dbReference>
<keyword evidence="1" id="KW-0175">Coiled coil</keyword>
<dbReference type="EMBL" id="OW240921">
    <property type="protein sequence ID" value="CAH2318312.1"/>
    <property type="molecule type" value="Genomic_DNA"/>
</dbReference>
<dbReference type="GO" id="GO:0005813">
    <property type="term" value="C:centrosome"/>
    <property type="evidence" value="ECO:0007669"/>
    <property type="project" value="TreeGrafter"/>
</dbReference>
<dbReference type="PANTHER" id="PTHR28588:SF1">
    <property type="entry name" value="HAUS AUGMIN-LIKE COMPLEX SUBUNIT 5"/>
    <property type="match status" value="1"/>
</dbReference>
<keyword evidence="3" id="KW-1185">Reference proteome</keyword>
<feature type="coiled-coil region" evidence="1">
    <location>
        <begin position="287"/>
        <end position="352"/>
    </location>
</feature>
<evidence type="ECO:0000313" key="2">
    <source>
        <dbReference type="EMBL" id="CAH2318312.1"/>
    </source>
</evidence>
<evidence type="ECO:0000313" key="3">
    <source>
        <dbReference type="Proteomes" id="UP001295444"/>
    </source>
</evidence>
<protein>
    <submittedName>
        <fullName evidence="2">HAUS augmin-like complex subunit 5 isoform X1</fullName>
    </submittedName>
</protein>
<dbReference type="AlphaFoldDB" id="A0AAD1T354"/>
<organism evidence="2 3">
    <name type="scientific">Pelobates cultripes</name>
    <name type="common">Western spadefoot toad</name>
    <dbReference type="NCBI Taxonomy" id="61616"/>
    <lineage>
        <taxon>Eukaryota</taxon>
        <taxon>Metazoa</taxon>
        <taxon>Chordata</taxon>
        <taxon>Craniata</taxon>
        <taxon>Vertebrata</taxon>
        <taxon>Euteleostomi</taxon>
        <taxon>Amphibia</taxon>
        <taxon>Batrachia</taxon>
        <taxon>Anura</taxon>
        <taxon>Pelobatoidea</taxon>
        <taxon>Pelobatidae</taxon>
        <taxon>Pelobates</taxon>
    </lineage>
</organism>